<keyword evidence="6" id="KW-1185">Reference proteome</keyword>
<evidence type="ECO:0000259" key="4">
    <source>
        <dbReference type="Pfam" id="PF18565"/>
    </source>
</evidence>
<keyword evidence="2" id="KW-0378">Hydrolase</keyword>
<organism evidence="5 6">
    <name type="scientific">Autumnicola musiva</name>
    <dbReference type="NCBI Taxonomy" id="3075589"/>
    <lineage>
        <taxon>Bacteria</taxon>
        <taxon>Pseudomonadati</taxon>
        <taxon>Bacteroidota</taxon>
        <taxon>Flavobacteriia</taxon>
        <taxon>Flavobacteriales</taxon>
        <taxon>Flavobacteriaceae</taxon>
        <taxon>Autumnicola</taxon>
    </lineage>
</organism>
<protein>
    <recommendedName>
        <fullName evidence="4">Glycoside hydrolase family 2 domain-containing protein</fullName>
    </recommendedName>
</protein>
<dbReference type="InterPro" id="IPR013783">
    <property type="entry name" value="Ig-like_fold"/>
</dbReference>
<proteinExistence type="inferred from homology"/>
<reference evidence="5 6" key="1">
    <citation type="submission" date="2023-09" db="EMBL/GenBank/DDBJ databases">
        <authorList>
            <person name="Rey-Velasco X."/>
        </authorList>
    </citation>
    <scope>NUCLEOTIDE SEQUENCE [LARGE SCALE GENOMIC DNA]</scope>
    <source>
        <strain evidence="5 6">F117</strain>
    </source>
</reference>
<dbReference type="InterPro" id="IPR040605">
    <property type="entry name" value="Glyco_hydro2_dom5"/>
</dbReference>
<dbReference type="EMBL" id="JAVRHK010000004">
    <property type="protein sequence ID" value="MDT0676536.1"/>
    <property type="molecule type" value="Genomic_DNA"/>
</dbReference>
<evidence type="ECO:0000256" key="2">
    <source>
        <dbReference type="ARBA" id="ARBA00022801"/>
    </source>
</evidence>
<gene>
    <name evidence="5" type="ORF">RM539_08070</name>
</gene>
<dbReference type="Proteomes" id="UP001262582">
    <property type="component" value="Unassembled WGS sequence"/>
</dbReference>
<accession>A0ABU3D556</accession>
<evidence type="ECO:0000256" key="3">
    <source>
        <dbReference type="ARBA" id="ARBA00023295"/>
    </source>
</evidence>
<dbReference type="InterPro" id="IPR051913">
    <property type="entry name" value="GH2_Domain-Containing"/>
</dbReference>
<comment type="similarity">
    <text evidence="1">Belongs to the glycosyl hydrolase 2 family.</text>
</comment>
<dbReference type="PANTHER" id="PTHR42732">
    <property type="entry name" value="BETA-GALACTOSIDASE"/>
    <property type="match status" value="1"/>
</dbReference>
<dbReference type="Gene3D" id="2.60.40.10">
    <property type="entry name" value="Immunoglobulins"/>
    <property type="match status" value="1"/>
</dbReference>
<dbReference type="PANTHER" id="PTHR42732:SF1">
    <property type="entry name" value="BETA-MANNOSIDASE"/>
    <property type="match status" value="1"/>
</dbReference>
<dbReference type="RefSeq" id="WP_311502876.1">
    <property type="nucleotide sequence ID" value="NZ_JAVRHK010000004.1"/>
</dbReference>
<dbReference type="Pfam" id="PF18565">
    <property type="entry name" value="Glyco_hydro2_C5"/>
    <property type="match status" value="1"/>
</dbReference>
<evidence type="ECO:0000313" key="5">
    <source>
        <dbReference type="EMBL" id="MDT0676536.1"/>
    </source>
</evidence>
<sequence>MKPNGEDLVFITVNITDEKGRIVPTSDALLQFQLSGPGDIVATDNGNADHMTPFVSKSRKALNGKALIIVKTNKMLKVAINLH</sequence>
<evidence type="ECO:0000313" key="6">
    <source>
        <dbReference type="Proteomes" id="UP001262582"/>
    </source>
</evidence>
<feature type="domain" description="Glycoside hydrolase family 2" evidence="4">
    <location>
        <begin position="2"/>
        <end position="74"/>
    </location>
</feature>
<evidence type="ECO:0000256" key="1">
    <source>
        <dbReference type="ARBA" id="ARBA00007401"/>
    </source>
</evidence>
<keyword evidence="3" id="KW-0326">Glycosidase</keyword>
<name>A0ABU3D556_9FLAO</name>
<comment type="caution">
    <text evidence="5">The sequence shown here is derived from an EMBL/GenBank/DDBJ whole genome shotgun (WGS) entry which is preliminary data.</text>
</comment>